<keyword evidence="5" id="KW-0238">DNA-binding</keyword>
<comment type="catalytic activity">
    <reaction evidence="6">
        <text>DNA(n) + a 2'-deoxyribonucleoside 5'-triphosphate = DNA(n+1) + diphosphate</text>
        <dbReference type="Rhea" id="RHEA:22508"/>
        <dbReference type="Rhea" id="RHEA-COMP:17339"/>
        <dbReference type="Rhea" id="RHEA-COMP:17340"/>
        <dbReference type="ChEBI" id="CHEBI:33019"/>
        <dbReference type="ChEBI" id="CHEBI:61560"/>
        <dbReference type="ChEBI" id="CHEBI:173112"/>
        <dbReference type="EC" id="2.7.7.7"/>
    </reaction>
</comment>
<dbReference type="InterPro" id="IPR017964">
    <property type="entry name" value="DNA-dir_DNA_pol_B_CS"/>
</dbReference>
<dbReference type="InterPro" id="IPR050240">
    <property type="entry name" value="DNA_pol_type-B"/>
</dbReference>
<dbReference type="EC" id="2.7.7.7" evidence="1"/>
<evidence type="ECO:0000313" key="8">
    <source>
        <dbReference type="EMBL" id="GAI02548.1"/>
    </source>
</evidence>
<dbReference type="Pfam" id="PF00136">
    <property type="entry name" value="DNA_pol_B"/>
    <property type="match status" value="1"/>
</dbReference>
<dbReference type="GO" id="GO:0006261">
    <property type="term" value="P:DNA-templated DNA replication"/>
    <property type="evidence" value="ECO:0007669"/>
    <property type="project" value="TreeGrafter"/>
</dbReference>
<organism evidence="8">
    <name type="scientific">marine sediment metagenome</name>
    <dbReference type="NCBI Taxonomy" id="412755"/>
    <lineage>
        <taxon>unclassified sequences</taxon>
        <taxon>metagenomes</taxon>
        <taxon>ecological metagenomes</taxon>
    </lineage>
</organism>
<dbReference type="EMBL" id="BARV01010876">
    <property type="protein sequence ID" value="GAI02548.1"/>
    <property type="molecule type" value="Genomic_DNA"/>
</dbReference>
<dbReference type="InterPro" id="IPR043502">
    <property type="entry name" value="DNA/RNA_pol_sf"/>
</dbReference>
<dbReference type="PANTHER" id="PTHR10322">
    <property type="entry name" value="DNA POLYMERASE CATALYTIC SUBUNIT"/>
    <property type="match status" value="1"/>
</dbReference>
<dbReference type="GO" id="GO:0003887">
    <property type="term" value="F:DNA-directed DNA polymerase activity"/>
    <property type="evidence" value="ECO:0007669"/>
    <property type="project" value="UniProtKB-KW"/>
</dbReference>
<dbReference type="GO" id="GO:0000166">
    <property type="term" value="F:nucleotide binding"/>
    <property type="evidence" value="ECO:0007669"/>
    <property type="project" value="InterPro"/>
</dbReference>
<comment type="caution">
    <text evidence="8">The sequence shown here is derived from an EMBL/GenBank/DDBJ whole genome shotgun (WGS) entry which is preliminary data.</text>
</comment>
<evidence type="ECO:0000256" key="3">
    <source>
        <dbReference type="ARBA" id="ARBA00022695"/>
    </source>
</evidence>
<evidence type="ECO:0000256" key="4">
    <source>
        <dbReference type="ARBA" id="ARBA00022932"/>
    </source>
</evidence>
<accession>X1K7K5</accession>
<sequence>MNAAYGVLGSEAFVLYCPPAAEEICGIGRFAILSTAKHAEEIGLDVLYGDTDSIFLRDPPEEKLKELIQWTEKEFGIDFEVEIDTEYRYVCLSERKKNYLGVKLDGEVDVKGMTGKKRHLS</sequence>
<dbReference type="PANTHER" id="PTHR10322:SF20">
    <property type="entry name" value="DNA POLYMERASE 1"/>
    <property type="match status" value="1"/>
</dbReference>
<evidence type="ECO:0000256" key="5">
    <source>
        <dbReference type="ARBA" id="ARBA00023125"/>
    </source>
</evidence>
<evidence type="ECO:0000259" key="7">
    <source>
        <dbReference type="Pfam" id="PF00136"/>
    </source>
</evidence>
<dbReference type="GO" id="GO:0003677">
    <property type="term" value="F:DNA binding"/>
    <property type="evidence" value="ECO:0007669"/>
    <property type="project" value="UniProtKB-KW"/>
</dbReference>
<dbReference type="AlphaFoldDB" id="X1K7K5"/>
<dbReference type="SUPFAM" id="SSF56672">
    <property type="entry name" value="DNA/RNA polymerases"/>
    <property type="match status" value="1"/>
</dbReference>
<evidence type="ECO:0000256" key="1">
    <source>
        <dbReference type="ARBA" id="ARBA00012417"/>
    </source>
</evidence>
<evidence type="ECO:0000256" key="6">
    <source>
        <dbReference type="ARBA" id="ARBA00049244"/>
    </source>
</evidence>
<evidence type="ECO:0000256" key="2">
    <source>
        <dbReference type="ARBA" id="ARBA00022679"/>
    </source>
</evidence>
<dbReference type="PROSITE" id="PS00116">
    <property type="entry name" value="DNA_POLYMERASE_B"/>
    <property type="match status" value="1"/>
</dbReference>
<gene>
    <name evidence="8" type="ORF">S06H3_20880</name>
</gene>
<protein>
    <recommendedName>
        <fullName evidence="1">DNA-directed DNA polymerase</fullName>
        <ecNumber evidence="1">2.7.7.7</ecNumber>
    </recommendedName>
</protein>
<feature type="domain" description="DNA-directed DNA polymerase family B multifunctional" evidence="7">
    <location>
        <begin position="2"/>
        <end position="118"/>
    </location>
</feature>
<keyword evidence="3" id="KW-0548">Nucleotidyltransferase</keyword>
<dbReference type="Gene3D" id="3.90.1600.10">
    <property type="entry name" value="Palm domain of DNA polymerase"/>
    <property type="match status" value="1"/>
</dbReference>
<keyword evidence="2" id="KW-0808">Transferase</keyword>
<proteinExistence type="predicted"/>
<name>X1K7K5_9ZZZZ</name>
<dbReference type="InterPro" id="IPR006134">
    <property type="entry name" value="DNA-dir_DNA_pol_B_multi_dom"/>
</dbReference>
<keyword evidence="4" id="KW-0239">DNA-directed DNA polymerase</keyword>
<reference evidence="8" key="1">
    <citation type="journal article" date="2014" name="Front. Microbiol.">
        <title>High frequency of phylogenetically diverse reductive dehalogenase-homologous genes in deep subseafloor sedimentary metagenomes.</title>
        <authorList>
            <person name="Kawai M."/>
            <person name="Futagami T."/>
            <person name="Toyoda A."/>
            <person name="Takaki Y."/>
            <person name="Nishi S."/>
            <person name="Hori S."/>
            <person name="Arai W."/>
            <person name="Tsubouchi T."/>
            <person name="Morono Y."/>
            <person name="Uchiyama I."/>
            <person name="Ito T."/>
            <person name="Fujiyama A."/>
            <person name="Inagaki F."/>
            <person name="Takami H."/>
        </authorList>
    </citation>
    <scope>NUCLEOTIDE SEQUENCE</scope>
    <source>
        <strain evidence="8">Expedition CK06-06</strain>
    </source>
</reference>
<dbReference type="InterPro" id="IPR023211">
    <property type="entry name" value="DNA_pol_palm_dom_sf"/>
</dbReference>